<organism evidence="2 3">
    <name type="scientific">Heracleum sosnowskyi</name>
    <dbReference type="NCBI Taxonomy" id="360622"/>
    <lineage>
        <taxon>Eukaryota</taxon>
        <taxon>Viridiplantae</taxon>
        <taxon>Streptophyta</taxon>
        <taxon>Embryophyta</taxon>
        <taxon>Tracheophyta</taxon>
        <taxon>Spermatophyta</taxon>
        <taxon>Magnoliopsida</taxon>
        <taxon>eudicotyledons</taxon>
        <taxon>Gunneridae</taxon>
        <taxon>Pentapetalae</taxon>
        <taxon>asterids</taxon>
        <taxon>campanulids</taxon>
        <taxon>Apiales</taxon>
        <taxon>Apiaceae</taxon>
        <taxon>Apioideae</taxon>
        <taxon>apioid superclade</taxon>
        <taxon>Tordylieae</taxon>
        <taxon>Tordyliinae</taxon>
        <taxon>Heracleum</taxon>
    </lineage>
</organism>
<keyword evidence="3" id="KW-1185">Reference proteome</keyword>
<evidence type="ECO:0000313" key="2">
    <source>
        <dbReference type="EMBL" id="KAK1384180.1"/>
    </source>
</evidence>
<name>A0AAD8MP81_9APIA</name>
<sequence>MIIWWLDWNGGRWGVLDASVYAISENTEEGFRNIIYEPSPRVLTFDMLQPQFCKMLVDEAENFENWVRETRTRIMRPNTMNAYGSVLGQISGAVSGAVSSIILEQFFATLWTTIMQISGAVYEEYLMLDPFPRRFISSSSLCCLKKSDVLCGRSQHK</sequence>
<reference evidence="2" key="2">
    <citation type="submission" date="2023-05" db="EMBL/GenBank/DDBJ databases">
        <authorList>
            <person name="Schelkunov M.I."/>
        </authorList>
    </citation>
    <scope>NUCLEOTIDE SEQUENCE</scope>
    <source>
        <strain evidence="2">Hsosn_3</strain>
        <tissue evidence="2">Leaf</tissue>
    </source>
</reference>
<dbReference type="PANTHER" id="PTHR24014">
    <property type="entry name" value="2-OXOGLUTARATE AND IRON-DEPENDENT OXYGENASE DOMAIN-CONTAINING PROTEIN 2"/>
    <property type="match status" value="1"/>
</dbReference>
<protein>
    <submittedName>
        <fullName evidence="2">Uncharacterized protein</fullName>
    </submittedName>
</protein>
<evidence type="ECO:0000256" key="1">
    <source>
        <dbReference type="ARBA" id="ARBA00022896"/>
    </source>
</evidence>
<reference evidence="2" key="1">
    <citation type="submission" date="2023-02" db="EMBL/GenBank/DDBJ databases">
        <title>Genome of toxic invasive species Heracleum sosnowskyi carries increased number of genes despite the absence of recent whole-genome duplications.</title>
        <authorList>
            <person name="Schelkunov M."/>
            <person name="Shtratnikova V."/>
            <person name="Makarenko M."/>
            <person name="Klepikova A."/>
            <person name="Omelchenko D."/>
            <person name="Novikova G."/>
            <person name="Obukhova E."/>
            <person name="Bogdanov V."/>
            <person name="Penin A."/>
            <person name="Logacheva M."/>
        </authorList>
    </citation>
    <scope>NUCLEOTIDE SEQUENCE</scope>
    <source>
        <strain evidence="2">Hsosn_3</strain>
        <tissue evidence="2">Leaf</tissue>
    </source>
</reference>
<dbReference type="AlphaFoldDB" id="A0AAD8MP81"/>
<dbReference type="Pfam" id="PF25238">
    <property type="entry name" value="OGFOD2-like"/>
    <property type="match status" value="1"/>
</dbReference>
<accession>A0AAD8MP81</accession>
<comment type="caution">
    <text evidence="2">The sequence shown here is derived from an EMBL/GenBank/DDBJ whole genome shotgun (WGS) entry which is preliminary data.</text>
</comment>
<keyword evidence="1" id="KW-0847">Vitamin C</keyword>
<dbReference type="GO" id="GO:0031418">
    <property type="term" value="F:L-ascorbic acid binding"/>
    <property type="evidence" value="ECO:0007669"/>
    <property type="project" value="UniProtKB-KW"/>
</dbReference>
<dbReference type="EMBL" id="JAUIZM010000005">
    <property type="protein sequence ID" value="KAK1384180.1"/>
    <property type="molecule type" value="Genomic_DNA"/>
</dbReference>
<proteinExistence type="predicted"/>
<dbReference type="PANTHER" id="PTHR24014:SF4">
    <property type="entry name" value="2-OXOGLUTARATE AND IRON-DEPENDENT OXYGENASE DOMAIN-CONTAINING PROTEIN 2"/>
    <property type="match status" value="1"/>
</dbReference>
<dbReference type="Proteomes" id="UP001237642">
    <property type="component" value="Unassembled WGS sequence"/>
</dbReference>
<evidence type="ECO:0000313" key="3">
    <source>
        <dbReference type="Proteomes" id="UP001237642"/>
    </source>
</evidence>
<gene>
    <name evidence="2" type="ORF">POM88_021915</name>
</gene>